<name>A0A3P8MEM8_9BACT</name>
<dbReference type="GO" id="GO:0000287">
    <property type="term" value="F:magnesium ion binding"/>
    <property type="evidence" value="ECO:0007669"/>
    <property type="project" value="InterPro"/>
</dbReference>
<protein>
    <submittedName>
        <fullName evidence="3">4'-phosphopantetheinyl transferase superfamily protein</fullName>
    </submittedName>
    <submittedName>
        <fullName evidence="4">Holo-[acyl-carrier protein]synthase</fullName>
    </submittedName>
</protein>
<evidence type="ECO:0000313" key="6">
    <source>
        <dbReference type="Proteomes" id="UP001058569"/>
    </source>
</evidence>
<dbReference type="Gene3D" id="3.90.470.20">
    <property type="entry name" value="4'-phosphopantetheinyl transferase domain"/>
    <property type="match status" value="1"/>
</dbReference>
<evidence type="ECO:0000256" key="1">
    <source>
        <dbReference type="ARBA" id="ARBA00022679"/>
    </source>
</evidence>
<dbReference type="GO" id="GO:0008897">
    <property type="term" value="F:holo-[acyl-carrier-protein] synthase activity"/>
    <property type="evidence" value="ECO:0007669"/>
    <property type="project" value="InterPro"/>
</dbReference>
<gene>
    <name evidence="4" type="primary">acpS</name>
    <name evidence="4" type="ORF">NCTC10126_00489</name>
    <name evidence="3" type="ORF">NPA07_05465</name>
</gene>
<dbReference type="Proteomes" id="UP000280036">
    <property type="component" value="Unassembled WGS sequence"/>
</dbReference>
<dbReference type="InterPro" id="IPR008278">
    <property type="entry name" value="4-PPantetheinyl_Trfase_dom"/>
</dbReference>
<feature type="domain" description="4'-phosphopantetheinyl transferase" evidence="2">
    <location>
        <begin position="2"/>
        <end position="75"/>
    </location>
</feature>
<sequence length="102" mass="12179">MIGVDIVKISRFEKAEVNFVKKFLHPNEFKKFLLIDDNFLKSKFLASIWAIKEAIFKADNSLYEFKNIELKKERDTWEHEKFNISISHEEDFLVAVVLKKKE</sequence>
<evidence type="ECO:0000313" key="3">
    <source>
        <dbReference type="EMBL" id="UUD35221.1"/>
    </source>
</evidence>
<dbReference type="Pfam" id="PF01648">
    <property type="entry name" value="ACPS"/>
    <property type="match status" value="1"/>
</dbReference>
<dbReference type="SUPFAM" id="SSF56214">
    <property type="entry name" value="4'-phosphopantetheinyl transferase"/>
    <property type="match status" value="1"/>
</dbReference>
<reference evidence="4 5" key="1">
    <citation type="submission" date="2018-12" db="EMBL/GenBank/DDBJ databases">
        <authorList>
            <consortium name="Pathogen Informatics"/>
        </authorList>
    </citation>
    <scope>NUCLEOTIDE SEQUENCE [LARGE SCALE GENOMIC DNA]</scope>
    <source>
        <strain evidence="4 5">NCTC10126</strain>
    </source>
</reference>
<dbReference type="EMBL" id="UZVY01000001">
    <property type="protein sequence ID" value="VDR41996.1"/>
    <property type="molecule type" value="Genomic_DNA"/>
</dbReference>
<dbReference type="EMBL" id="CP101806">
    <property type="protein sequence ID" value="UUD35221.1"/>
    <property type="molecule type" value="Genomic_DNA"/>
</dbReference>
<keyword evidence="1 3" id="KW-0808">Transferase</keyword>
<dbReference type="OrthoDB" id="389495at2"/>
<dbReference type="Proteomes" id="UP001058569">
    <property type="component" value="Chromosome"/>
</dbReference>
<dbReference type="InterPro" id="IPR037143">
    <property type="entry name" value="4-PPantetheinyl_Trfase_dom_sf"/>
</dbReference>
<proteinExistence type="predicted"/>
<evidence type="ECO:0000313" key="5">
    <source>
        <dbReference type="Proteomes" id="UP000280036"/>
    </source>
</evidence>
<dbReference type="AlphaFoldDB" id="A0A3P8MEM8"/>
<keyword evidence="6" id="KW-1185">Reference proteome</keyword>
<organism evidence="4 5">
    <name type="scientific">Mycoplasmopsis caviae</name>
    <dbReference type="NCBI Taxonomy" id="55603"/>
    <lineage>
        <taxon>Bacteria</taxon>
        <taxon>Bacillati</taxon>
        <taxon>Mycoplasmatota</taxon>
        <taxon>Mycoplasmoidales</taxon>
        <taxon>Metamycoplasmataceae</taxon>
        <taxon>Mycoplasmopsis</taxon>
    </lineage>
</organism>
<dbReference type="RefSeq" id="WP_126118235.1">
    <property type="nucleotide sequence ID" value="NZ_CP101806.1"/>
</dbReference>
<evidence type="ECO:0000313" key="4">
    <source>
        <dbReference type="EMBL" id="VDR41996.1"/>
    </source>
</evidence>
<accession>A0A3P8MEM8</accession>
<reference evidence="3" key="2">
    <citation type="submission" date="2022-07" db="EMBL/GenBank/DDBJ databases">
        <title>Complete genome of Mycoplasma caviae type strain G122.</title>
        <authorList>
            <person name="Spergser J."/>
        </authorList>
    </citation>
    <scope>NUCLEOTIDE SEQUENCE</scope>
    <source>
        <strain evidence="3">G122</strain>
    </source>
</reference>
<evidence type="ECO:0000259" key="2">
    <source>
        <dbReference type="Pfam" id="PF01648"/>
    </source>
</evidence>